<evidence type="ECO:0000313" key="4">
    <source>
        <dbReference type="Proteomes" id="UP000198324"/>
    </source>
</evidence>
<feature type="compositionally biased region" description="Polar residues" evidence="1">
    <location>
        <begin position="348"/>
        <end position="360"/>
    </location>
</feature>
<name>A0A239ARD1_9BACT</name>
<feature type="domain" description="Flagellar hook-length control protein-like C-terminal" evidence="2">
    <location>
        <begin position="497"/>
        <end position="576"/>
    </location>
</feature>
<keyword evidence="4" id="KW-1185">Reference proteome</keyword>
<dbReference type="Gene3D" id="3.30.750.140">
    <property type="match status" value="1"/>
</dbReference>
<reference evidence="3 4" key="1">
    <citation type="submission" date="2017-06" db="EMBL/GenBank/DDBJ databases">
        <authorList>
            <person name="Kim H.J."/>
            <person name="Triplett B.A."/>
        </authorList>
    </citation>
    <scope>NUCLEOTIDE SEQUENCE [LARGE SCALE GENOMIC DNA]</scope>
    <source>
        <strain evidence="3 4">DSM 13116</strain>
    </source>
</reference>
<evidence type="ECO:0000256" key="1">
    <source>
        <dbReference type="SAM" id="MobiDB-lite"/>
    </source>
</evidence>
<dbReference type="RefSeq" id="WP_089274382.1">
    <property type="nucleotide sequence ID" value="NZ_FZOC01000004.1"/>
</dbReference>
<dbReference type="AlphaFoldDB" id="A0A239ARD1"/>
<sequence length="635" mass="66700">MQEVTTAEARTATIFDQLRSGVLVDSSSKSRAFSDFLGLMAQSTTAVSGQQDASYQIHAAQDAEAPRSAQAETGAQIAAATLGSTASAVSDAAAQADADVQANIPANVQAALQTTPQASIQAATQAEARPALNTKVAKNATGSTAASAAASAKNVPVSREAFEEAKPLLLKAGCSDKDIAELSAQVQAGSLTWGQLIQNLGSRMTGAKKAVTLSDGEAAELQSLFQKMGFASEAATQMVRSVAKGDGLSVLSNIQNKLSTLSDDSTLGMDKGELATFFKAMGLPAKTAQALTAALGPESTVADMKNALAAMGQSLAEQRTKTTAADAELAKNLGKIMEKDAAKHGRDTTQTVAESTQGSSRAEVAYELKTKDRNDTSWFDQREQNSRQQASQQQSSQQSSGQQQNSQQSSSQQKASDDSWRGFNAKVRTEDAATQNGQASAAGGQQQAESGKASLDGLSHAGQAAAQPQAKTQSAQQTKGFEKVAAPKVLDQITEAAFKDLGQGRKQMTIQLDPENLGKAQVILQVKGKEVSALIQVEDAQTAAMLSSNMDSLKKSLEGQGLTVQNLEVQAGLASRQDQQAFNTDQHNQAQEQQELSRLFSQLRMMRSDGADMAPDMQNMHMRAILADQGLHIVA</sequence>
<dbReference type="CDD" id="cd17470">
    <property type="entry name" value="T3SS_Flik_C"/>
    <property type="match status" value="1"/>
</dbReference>
<feature type="region of interest" description="Disordered" evidence="1">
    <location>
        <begin position="339"/>
        <end position="479"/>
    </location>
</feature>
<feature type="compositionally biased region" description="Low complexity" evidence="1">
    <location>
        <begin position="432"/>
        <end position="454"/>
    </location>
</feature>
<evidence type="ECO:0000259" key="2">
    <source>
        <dbReference type="Pfam" id="PF02120"/>
    </source>
</evidence>
<proteinExistence type="predicted"/>
<gene>
    <name evidence="3" type="ORF">SAMN04488503_2165</name>
</gene>
<feature type="compositionally biased region" description="Polar residues" evidence="1">
    <location>
        <begin position="469"/>
        <end position="479"/>
    </location>
</feature>
<feature type="compositionally biased region" description="Low complexity" evidence="1">
    <location>
        <begin position="386"/>
        <end position="414"/>
    </location>
</feature>
<feature type="compositionally biased region" description="Basic and acidic residues" evidence="1">
    <location>
        <begin position="364"/>
        <end position="385"/>
    </location>
</feature>
<dbReference type="OrthoDB" id="5468982at2"/>
<dbReference type="InterPro" id="IPR038610">
    <property type="entry name" value="FliK-like_C_sf"/>
</dbReference>
<organism evidence="3 4">
    <name type="scientific">Humidesulfovibrio mexicanus</name>
    <dbReference type="NCBI Taxonomy" id="147047"/>
    <lineage>
        <taxon>Bacteria</taxon>
        <taxon>Pseudomonadati</taxon>
        <taxon>Thermodesulfobacteriota</taxon>
        <taxon>Desulfovibrionia</taxon>
        <taxon>Desulfovibrionales</taxon>
        <taxon>Desulfovibrionaceae</taxon>
        <taxon>Humidesulfovibrio</taxon>
    </lineage>
</organism>
<accession>A0A239ARD1</accession>
<dbReference type="Proteomes" id="UP000198324">
    <property type="component" value="Unassembled WGS sequence"/>
</dbReference>
<dbReference type="InterPro" id="IPR021136">
    <property type="entry name" value="Flagellar_hook_control-like_C"/>
</dbReference>
<dbReference type="Pfam" id="PF02120">
    <property type="entry name" value="Flg_hook"/>
    <property type="match status" value="1"/>
</dbReference>
<protein>
    <submittedName>
        <fullName evidence="3">Hook-length control protein FliK</fullName>
    </submittedName>
</protein>
<dbReference type="EMBL" id="FZOC01000004">
    <property type="protein sequence ID" value="SNR98090.1"/>
    <property type="molecule type" value="Genomic_DNA"/>
</dbReference>
<evidence type="ECO:0000313" key="3">
    <source>
        <dbReference type="EMBL" id="SNR98090.1"/>
    </source>
</evidence>